<gene>
    <name evidence="3" type="ORF">EAH86_11695</name>
</gene>
<proteinExistence type="predicted"/>
<dbReference type="AlphaFoldDB" id="A0A502CUI3"/>
<dbReference type="GO" id="GO:0006208">
    <property type="term" value="P:pyrimidine nucleobase catabolic process"/>
    <property type="evidence" value="ECO:0007669"/>
    <property type="project" value="TreeGrafter"/>
</dbReference>
<keyword evidence="4" id="KW-1185">Reference proteome</keyword>
<comment type="caution">
    <text evidence="3">The sequence shown here is derived from an EMBL/GenBank/DDBJ whole genome shotgun (WGS) entry which is preliminary data.</text>
</comment>
<dbReference type="SMART" id="SM00903">
    <property type="entry name" value="Flavin_Reduct"/>
    <property type="match status" value="1"/>
</dbReference>
<dbReference type="OrthoDB" id="9792858at2"/>
<dbReference type="InterPro" id="IPR050268">
    <property type="entry name" value="NADH-dep_flavin_reductase"/>
</dbReference>
<evidence type="ECO:0000313" key="4">
    <source>
        <dbReference type="Proteomes" id="UP000317722"/>
    </source>
</evidence>
<dbReference type="Pfam" id="PF01613">
    <property type="entry name" value="Flavin_Reduct"/>
    <property type="match status" value="1"/>
</dbReference>
<keyword evidence="1" id="KW-0560">Oxidoreductase</keyword>
<dbReference type="InterPro" id="IPR012349">
    <property type="entry name" value="Split_barrel_FMN-bd"/>
</dbReference>
<protein>
    <submittedName>
        <fullName evidence="3">Flavin reductase</fullName>
    </submittedName>
</protein>
<dbReference type="PANTHER" id="PTHR30466">
    <property type="entry name" value="FLAVIN REDUCTASE"/>
    <property type="match status" value="1"/>
</dbReference>
<evidence type="ECO:0000256" key="1">
    <source>
        <dbReference type="ARBA" id="ARBA00023002"/>
    </source>
</evidence>
<organism evidence="3 4">
    <name type="scientific">Pedococcus bigeumensis</name>
    <dbReference type="NCBI Taxonomy" id="433644"/>
    <lineage>
        <taxon>Bacteria</taxon>
        <taxon>Bacillati</taxon>
        <taxon>Actinomycetota</taxon>
        <taxon>Actinomycetes</taxon>
        <taxon>Micrococcales</taxon>
        <taxon>Intrasporangiaceae</taxon>
        <taxon>Pedococcus</taxon>
    </lineage>
</organism>
<dbReference type="SUPFAM" id="SSF50475">
    <property type="entry name" value="FMN-binding split barrel"/>
    <property type="match status" value="1"/>
</dbReference>
<reference evidence="3 4" key="1">
    <citation type="journal article" date="2019" name="Environ. Microbiol.">
        <title>Species interactions and distinct microbial communities in high Arctic permafrost affected cryosols are associated with the CH4 and CO2 gas fluxes.</title>
        <authorList>
            <person name="Altshuler I."/>
            <person name="Hamel J."/>
            <person name="Turney S."/>
            <person name="Magnuson E."/>
            <person name="Levesque R."/>
            <person name="Greer C."/>
            <person name="Whyte L.G."/>
        </authorList>
    </citation>
    <scope>NUCLEOTIDE SEQUENCE [LARGE SCALE GENOMIC DNA]</scope>
    <source>
        <strain evidence="3 4">S9.3A</strain>
    </source>
</reference>
<dbReference type="InterPro" id="IPR002563">
    <property type="entry name" value="Flavin_Rdtase-like_dom"/>
</dbReference>
<accession>A0A502CUI3</accession>
<name>A0A502CUI3_9MICO</name>
<evidence type="ECO:0000313" key="3">
    <source>
        <dbReference type="EMBL" id="TPG16332.1"/>
    </source>
</evidence>
<dbReference type="GO" id="GO:0010181">
    <property type="term" value="F:FMN binding"/>
    <property type="evidence" value="ECO:0007669"/>
    <property type="project" value="InterPro"/>
</dbReference>
<sequence>MGRFATGVTVLTTFSGGHDHAMTANAITSVSMEPMLVLVCVEVDARFHDAILDSGVWGVSVLGAAQRPVAEWLSTQGRPLHGQLDRIAHRRGPATGVALLDDALATMELRTTAVHPAGDHSIVIGEVVSLSSNEHPADALVYYRSRYQALK</sequence>
<dbReference type="EMBL" id="RCZM01000004">
    <property type="protein sequence ID" value="TPG16332.1"/>
    <property type="molecule type" value="Genomic_DNA"/>
</dbReference>
<dbReference type="Proteomes" id="UP000317722">
    <property type="component" value="Unassembled WGS sequence"/>
</dbReference>
<dbReference type="PANTHER" id="PTHR30466:SF1">
    <property type="entry name" value="FMN REDUCTASE (NADH) RUTF"/>
    <property type="match status" value="1"/>
</dbReference>
<dbReference type="Gene3D" id="2.30.110.10">
    <property type="entry name" value="Electron Transport, Fmn-binding Protein, Chain A"/>
    <property type="match status" value="1"/>
</dbReference>
<feature type="domain" description="Flavin reductase like" evidence="2">
    <location>
        <begin position="1"/>
        <end position="149"/>
    </location>
</feature>
<dbReference type="GO" id="GO:0042602">
    <property type="term" value="F:riboflavin reductase (NADPH) activity"/>
    <property type="evidence" value="ECO:0007669"/>
    <property type="project" value="TreeGrafter"/>
</dbReference>
<evidence type="ECO:0000259" key="2">
    <source>
        <dbReference type="SMART" id="SM00903"/>
    </source>
</evidence>